<evidence type="ECO:0000313" key="2">
    <source>
        <dbReference type="Proteomes" id="UP000628669"/>
    </source>
</evidence>
<keyword evidence="2" id="KW-1185">Reference proteome</keyword>
<comment type="caution">
    <text evidence="1">The sequence shown here is derived from an EMBL/GenBank/DDBJ whole genome shotgun (WGS) entry which is preliminary data.</text>
</comment>
<proteinExistence type="predicted"/>
<dbReference type="RefSeq" id="WP_200247423.1">
    <property type="nucleotide sequence ID" value="NZ_JAENHK010000010.1"/>
</dbReference>
<reference evidence="2" key="1">
    <citation type="submission" date="2021-01" db="EMBL/GenBank/DDBJ databases">
        <title>Genome public.</title>
        <authorList>
            <person name="Liu C."/>
            <person name="Sun Q."/>
        </authorList>
    </citation>
    <scope>NUCLEOTIDE SEQUENCE [LARGE SCALE GENOMIC DNA]</scope>
    <source>
        <strain evidence="2">YIM B02567</strain>
    </source>
</reference>
<protein>
    <submittedName>
        <fullName evidence="1">Uncharacterized protein</fullName>
    </submittedName>
</protein>
<name>A0ABS1FXY8_9FLAO</name>
<organism evidence="1 2">
    <name type="scientific">Chryseobacterium paridis</name>
    <dbReference type="NCBI Taxonomy" id="2800328"/>
    <lineage>
        <taxon>Bacteria</taxon>
        <taxon>Pseudomonadati</taxon>
        <taxon>Bacteroidota</taxon>
        <taxon>Flavobacteriia</taxon>
        <taxon>Flavobacteriales</taxon>
        <taxon>Weeksellaceae</taxon>
        <taxon>Chryseobacterium group</taxon>
        <taxon>Chryseobacterium</taxon>
    </lineage>
</organism>
<dbReference type="Proteomes" id="UP000628669">
    <property type="component" value="Unassembled WGS sequence"/>
</dbReference>
<gene>
    <name evidence="1" type="ORF">JHL15_16250</name>
</gene>
<evidence type="ECO:0000313" key="1">
    <source>
        <dbReference type="EMBL" id="MBK1897317.1"/>
    </source>
</evidence>
<accession>A0ABS1FXY8</accession>
<dbReference type="EMBL" id="JAENHK010000010">
    <property type="protein sequence ID" value="MBK1897317.1"/>
    <property type="molecule type" value="Genomic_DNA"/>
</dbReference>
<sequence>MGFLKERVKLVTRALRPRWDNSEPIYRHFIRFAQYAPQLRIVDHILSPTGRVGSPFMEPFRIIGRYLQWKICYDGHDFTFKILAGPTTPQHNARSFFEFSKNNIGQTVPGAMRGGDGELMGRRTNGGLTTAMFGGQVRTTHDDEKMTMLNYAEPGHVFSGGHLGLQFIDETDGNTYLIMAGGGSNNFSSINQLFGSWVFPNMGRATLEAYTRYYNLPRRKHTVEEISN</sequence>